<proteinExistence type="predicted"/>
<dbReference type="EMBL" id="DVML01000018">
    <property type="protein sequence ID" value="HIU22553.1"/>
    <property type="molecule type" value="Genomic_DNA"/>
</dbReference>
<comment type="caution">
    <text evidence="2">The sequence shown here is derived from an EMBL/GenBank/DDBJ whole genome shotgun (WGS) entry which is preliminary data.</text>
</comment>
<dbReference type="AlphaFoldDB" id="A0A9D1L435"/>
<evidence type="ECO:0000256" key="1">
    <source>
        <dbReference type="SAM" id="Phobius"/>
    </source>
</evidence>
<sequence>MNFLDIILIILILGFIITGIILLVIGTKEDDVFNGCCCFAGCLFISFCLTIPFIKMDAGSGSTIGTITSVDKNFFGTTAVFIKTSETTQEEYCIEDEEVARVARDLIGSNVKVYYGERIGLYSTGRCDNAPIEKIEVIYE</sequence>
<name>A0A9D1L435_9BACT</name>
<gene>
    <name evidence="2" type="ORF">IAD49_03110</name>
</gene>
<feature type="transmembrane region" description="Helical" evidence="1">
    <location>
        <begin position="6"/>
        <end position="25"/>
    </location>
</feature>
<evidence type="ECO:0000313" key="3">
    <source>
        <dbReference type="Proteomes" id="UP000824087"/>
    </source>
</evidence>
<organism evidence="2 3">
    <name type="scientific">Candidatus Fimihabitans intestinipullorum</name>
    <dbReference type="NCBI Taxonomy" id="2840820"/>
    <lineage>
        <taxon>Bacteria</taxon>
        <taxon>Bacillati</taxon>
        <taxon>Mycoplasmatota</taxon>
        <taxon>Mycoplasmatota incertae sedis</taxon>
        <taxon>Candidatus Fimihabitans</taxon>
    </lineage>
</organism>
<keyword evidence="1" id="KW-1133">Transmembrane helix</keyword>
<accession>A0A9D1L435</accession>
<reference evidence="2" key="2">
    <citation type="journal article" date="2021" name="PeerJ">
        <title>Extensive microbial diversity within the chicken gut microbiome revealed by metagenomics and culture.</title>
        <authorList>
            <person name="Gilroy R."/>
            <person name="Ravi A."/>
            <person name="Getino M."/>
            <person name="Pursley I."/>
            <person name="Horton D.L."/>
            <person name="Alikhan N.F."/>
            <person name="Baker D."/>
            <person name="Gharbi K."/>
            <person name="Hall N."/>
            <person name="Watson M."/>
            <person name="Adriaenssens E.M."/>
            <person name="Foster-Nyarko E."/>
            <person name="Jarju S."/>
            <person name="Secka A."/>
            <person name="Antonio M."/>
            <person name="Oren A."/>
            <person name="Chaudhuri R.R."/>
            <person name="La Ragione R."/>
            <person name="Hildebrand F."/>
            <person name="Pallen M.J."/>
        </authorList>
    </citation>
    <scope>NUCLEOTIDE SEQUENCE</scope>
    <source>
        <strain evidence="2">CHK197-8231</strain>
    </source>
</reference>
<dbReference type="Proteomes" id="UP000824087">
    <property type="component" value="Unassembled WGS sequence"/>
</dbReference>
<feature type="transmembrane region" description="Helical" evidence="1">
    <location>
        <begin position="32"/>
        <end position="54"/>
    </location>
</feature>
<reference evidence="2" key="1">
    <citation type="submission" date="2020-10" db="EMBL/GenBank/DDBJ databases">
        <authorList>
            <person name="Gilroy R."/>
        </authorList>
    </citation>
    <scope>NUCLEOTIDE SEQUENCE</scope>
    <source>
        <strain evidence="2">CHK197-8231</strain>
    </source>
</reference>
<keyword evidence="1" id="KW-0812">Transmembrane</keyword>
<protein>
    <submittedName>
        <fullName evidence="2">Uncharacterized protein</fullName>
    </submittedName>
</protein>
<evidence type="ECO:0000313" key="2">
    <source>
        <dbReference type="EMBL" id="HIU22553.1"/>
    </source>
</evidence>
<keyword evidence="1" id="KW-0472">Membrane</keyword>